<comment type="caution">
    <text evidence="5">The sequence shown here is derived from an EMBL/GenBank/DDBJ whole genome shotgun (WGS) entry which is preliminary data.</text>
</comment>
<evidence type="ECO:0000256" key="2">
    <source>
        <dbReference type="ARBA" id="ARBA00022723"/>
    </source>
</evidence>
<dbReference type="InterPro" id="IPR016431">
    <property type="entry name" value="Pyrv-formate_lyase-activ_prd"/>
</dbReference>
<dbReference type="InterPro" id="IPR013785">
    <property type="entry name" value="Aldolase_TIM"/>
</dbReference>
<evidence type="ECO:0000256" key="4">
    <source>
        <dbReference type="ARBA" id="ARBA00023014"/>
    </source>
</evidence>
<keyword evidence="2" id="KW-0479">Metal-binding</keyword>
<dbReference type="Gene3D" id="3.20.20.70">
    <property type="entry name" value="Aldolase class I"/>
    <property type="match status" value="1"/>
</dbReference>
<dbReference type="EMBL" id="BARV01000002">
    <property type="protein sequence ID" value="GAH91315.1"/>
    <property type="molecule type" value="Genomic_DNA"/>
</dbReference>
<evidence type="ECO:0000313" key="5">
    <source>
        <dbReference type="EMBL" id="GAH91315.1"/>
    </source>
</evidence>
<dbReference type="InterPro" id="IPR040085">
    <property type="entry name" value="MJ0674-like"/>
</dbReference>
<dbReference type="GO" id="GO:0046872">
    <property type="term" value="F:metal ion binding"/>
    <property type="evidence" value="ECO:0007669"/>
    <property type="project" value="UniProtKB-KW"/>
</dbReference>
<proteinExistence type="predicted"/>
<evidence type="ECO:0000256" key="3">
    <source>
        <dbReference type="ARBA" id="ARBA00023004"/>
    </source>
</evidence>
<dbReference type="PANTHER" id="PTHR43075:SF1">
    <property type="entry name" value="FORMATE LYASE ACTIVATING ENZYME, PUTATIVE (AFU_ORTHOLOGUE AFUA_2G15630)-RELATED"/>
    <property type="match status" value="1"/>
</dbReference>
<reference evidence="5" key="1">
    <citation type="journal article" date="2014" name="Front. Microbiol.">
        <title>High frequency of phylogenetically diverse reductive dehalogenase-homologous genes in deep subseafloor sedimentary metagenomes.</title>
        <authorList>
            <person name="Kawai M."/>
            <person name="Futagami T."/>
            <person name="Toyoda A."/>
            <person name="Takaki Y."/>
            <person name="Nishi S."/>
            <person name="Hori S."/>
            <person name="Arai W."/>
            <person name="Tsubouchi T."/>
            <person name="Morono Y."/>
            <person name="Uchiyama I."/>
            <person name="Ito T."/>
            <person name="Fujiyama A."/>
            <person name="Inagaki F."/>
            <person name="Takami H."/>
        </authorList>
    </citation>
    <scope>NUCLEOTIDE SEQUENCE</scope>
    <source>
        <strain evidence="5">Expedition CK06-06</strain>
    </source>
</reference>
<keyword evidence="4" id="KW-0411">Iron-sulfur</keyword>
<dbReference type="PIRSF" id="PIRSF004869">
    <property type="entry name" value="PflX_prd"/>
    <property type="match status" value="1"/>
</dbReference>
<dbReference type="SFLD" id="SFLDG01099">
    <property type="entry name" value="Uncharacterised_Radical_SAM_Su"/>
    <property type="match status" value="1"/>
</dbReference>
<dbReference type="PANTHER" id="PTHR43075">
    <property type="entry name" value="FORMATE LYASE ACTIVATING ENZYME, PUTATIVE (AFU_ORTHOLOGUE AFUA_2G15630)-RELATED"/>
    <property type="match status" value="1"/>
</dbReference>
<evidence type="ECO:0000256" key="1">
    <source>
        <dbReference type="ARBA" id="ARBA00022691"/>
    </source>
</evidence>
<dbReference type="AlphaFoldDB" id="X1KCE7"/>
<dbReference type="InterPro" id="IPR007197">
    <property type="entry name" value="rSAM"/>
</dbReference>
<sequence length="317" mass="36443">MKIFEPLKSLDIILNKCVICPHKCKVNRKSEEKGFCNAGYNPVISSAMPHHGEEPPISGNRGSGTIFFTYCNMKCVYCQNYQISQEFEGTKCSISELADSMIKLQNLSCHNINFVSPTIWIPQIVKALSIARNKGLSVPTVFNTGGYDNPKIIKMLDGIIDIYMPDMRYSNDDMARKYSMVEEYVRYNRQSVKEMYRQVGGLKVDPEGVALKGLMIRLLVLPENIGGIKKTLDFIKNELSTDVYLSIMAQYHPTYKASRYPELNRMITAKEYLEVVKYAEKRGFSYGWTQDHISLNSKEDLFIPDFKDKKIFKYYKK</sequence>
<protein>
    <recommendedName>
        <fullName evidence="6">Radical SAM core domain-containing protein</fullName>
    </recommendedName>
</protein>
<dbReference type="SUPFAM" id="SSF102114">
    <property type="entry name" value="Radical SAM enzymes"/>
    <property type="match status" value="1"/>
</dbReference>
<name>X1KCE7_9ZZZZ</name>
<gene>
    <name evidence="5" type="ORF">S06H3_00008</name>
</gene>
<dbReference type="CDD" id="cd01335">
    <property type="entry name" value="Radical_SAM"/>
    <property type="match status" value="1"/>
</dbReference>
<evidence type="ECO:0008006" key="6">
    <source>
        <dbReference type="Google" id="ProtNLM"/>
    </source>
</evidence>
<dbReference type="GO" id="GO:0051536">
    <property type="term" value="F:iron-sulfur cluster binding"/>
    <property type="evidence" value="ECO:0007669"/>
    <property type="project" value="UniProtKB-KW"/>
</dbReference>
<dbReference type="SFLD" id="SFLDS00029">
    <property type="entry name" value="Radical_SAM"/>
    <property type="match status" value="1"/>
</dbReference>
<keyword evidence="3" id="KW-0408">Iron</keyword>
<dbReference type="InterPro" id="IPR058240">
    <property type="entry name" value="rSAM_sf"/>
</dbReference>
<accession>X1KCE7</accession>
<organism evidence="5">
    <name type="scientific">marine sediment metagenome</name>
    <dbReference type="NCBI Taxonomy" id="412755"/>
    <lineage>
        <taxon>unclassified sequences</taxon>
        <taxon>metagenomes</taxon>
        <taxon>ecological metagenomes</taxon>
    </lineage>
</organism>
<keyword evidence="1" id="KW-0949">S-adenosyl-L-methionine</keyword>
<dbReference type="GO" id="GO:0003824">
    <property type="term" value="F:catalytic activity"/>
    <property type="evidence" value="ECO:0007669"/>
    <property type="project" value="InterPro"/>
</dbReference>